<comment type="caution">
    <text evidence="2">The sequence shown here is derived from an EMBL/GenBank/DDBJ whole genome shotgun (WGS) entry which is preliminary data.</text>
</comment>
<keyword evidence="3" id="KW-1185">Reference proteome</keyword>
<proteinExistence type="predicted"/>
<reference evidence="2 3" key="1">
    <citation type="submission" date="2024-08" db="EMBL/GenBank/DDBJ databases">
        <authorList>
            <person name="Cucini C."/>
            <person name="Frati F."/>
        </authorList>
    </citation>
    <scope>NUCLEOTIDE SEQUENCE [LARGE SCALE GENOMIC DNA]</scope>
</reference>
<dbReference type="EMBL" id="CAXLJM020000053">
    <property type="protein sequence ID" value="CAL8116234.1"/>
    <property type="molecule type" value="Genomic_DNA"/>
</dbReference>
<accession>A0ABP1R0B0</accession>
<name>A0ABP1R0B0_9HEXA</name>
<evidence type="ECO:0000313" key="2">
    <source>
        <dbReference type="EMBL" id="CAL8116234.1"/>
    </source>
</evidence>
<feature type="region of interest" description="Disordered" evidence="1">
    <location>
        <begin position="26"/>
        <end position="92"/>
    </location>
</feature>
<sequence>MATCTNLDDIELTDFDNNGIFVIHPKPRRNSSESCHTFDTNLGESTPSIGTQSVSDNHITDIVEVESDSDPPSYDEQGMSHLEDQNSQTDPSSHVIIDIGEDEQEPQTNGDAIMDANESDHDSELPTNEPEIIDTEDKYDENSGNSWASNQITLISRSVLNFWNKTKAYFYIDLKKSFNWTILQTWYNIAFIQCVVPFYIRQNGESERYERYSFRPQQYLCVIGTFIVVMHESMKDSKEYYLDPDSSGLPGFMNATST</sequence>
<organism evidence="2 3">
    <name type="scientific">Orchesella dallaii</name>
    <dbReference type="NCBI Taxonomy" id="48710"/>
    <lineage>
        <taxon>Eukaryota</taxon>
        <taxon>Metazoa</taxon>
        <taxon>Ecdysozoa</taxon>
        <taxon>Arthropoda</taxon>
        <taxon>Hexapoda</taxon>
        <taxon>Collembola</taxon>
        <taxon>Entomobryomorpha</taxon>
        <taxon>Entomobryoidea</taxon>
        <taxon>Orchesellidae</taxon>
        <taxon>Orchesellinae</taxon>
        <taxon>Orchesella</taxon>
    </lineage>
</organism>
<evidence type="ECO:0000313" key="3">
    <source>
        <dbReference type="Proteomes" id="UP001642540"/>
    </source>
</evidence>
<feature type="compositionally biased region" description="Polar residues" evidence="1">
    <location>
        <begin position="32"/>
        <end position="57"/>
    </location>
</feature>
<evidence type="ECO:0008006" key="4">
    <source>
        <dbReference type="Google" id="ProtNLM"/>
    </source>
</evidence>
<dbReference type="Proteomes" id="UP001642540">
    <property type="component" value="Unassembled WGS sequence"/>
</dbReference>
<protein>
    <recommendedName>
        <fullName evidence="4">PiggyBac transposable element-derived protein domain-containing protein</fullName>
    </recommendedName>
</protein>
<gene>
    <name evidence="2" type="ORF">ODALV1_LOCUS17203</name>
</gene>
<feature type="region of interest" description="Disordered" evidence="1">
    <location>
        <begin position="104"/>
        <end position="130"/>
    </location>
</feature>
<evidence type="ECO:0000256" key="1">
    <source>
        <dbReference type="SAM" id="MobiDB-lite"/>
    </source>
</evidence>